<dbReference type="GO" id="GO:0004842">
    <property type="term" value="F:ubiquitin-protein transferase activity"/>
    <property type="evidence" value="ECO:0007669"/>
    <property type="project" value="InterPro"/>
</dbReference>
<keyword evidence="8" id="KW-1185">Reference proteome</keyword>
<reference evidence="7" key="1">
    <citation type="submission" date="2023-07" db="EMBL/GenBank/DDBJ databases">
        <title>A chromosome-level genome assembly of Lolium multiflorum.</title>
        <authorList>
            <person name="Chen Y."/>
            <person name="Copetti D."/>
            <person name="Kolliker R."/>
            <person name="Studer B."/>
        </authorList>
    </citation>
    <scope>NUCLEOTIDE SEQUENCE</scope>
    <source>
        <strain evidence="7">02402/16</strain>
        <tissue evidence="7">Leaf</tissue>
    </source>
</reference>
<feature type="region of interest" description="Disordered" evidence="5">
    <location>
        <begin position="154"/>
        <end position="181"/>
    </location>
</feature>
<dbReference type="PROSITE" id="PS50089">
    <property type="entry name" value="ZF_RING_2"/>
    <property type="match status" value="1"/>
</dbReference>
<dbReference type="SMART" id="SM00184">
    <property type="entry name" value="RING"/>
    <property type="match status" value="1"/>
</dbReference>
<evidence type="ECO:0000313" key="7">
    <source>
        <dbReference type="EMBL" id="KAK1644226.1"/>
    </source>
</evidence>
<feature type="compositionally biased region" description="Polar residues" evidence="5">
    <location>
        <begin position="322"/>
        <end position="334"/>
    </location>
</feature>
<feature type="region of interest" description="Disordered" evidence="5">
    <location>
        <begin position="320"/>
        <end position="344"/>
    </location>
</feature>
<sequence length="538" mass="59605">METENGVVRVRRDALTARLTCPLCQGLFREASAFVECLHTFCRECIMKKIDDEEIASCPVCHIDLGIAPEEKLRPDHNIQSIRNKVFPHKTEVDASKVPNITSPAKRKERSLSSLVVETPKIATQTSLTGHRTKAVRRTTTSHITSLITNGTMKLLNNSDGRNQKTEKTSAPQSSKMTTSANKTQINADVIASNQPSSEVGENRETIDNEELQKPLHSLVTESGKRSLRLSLKRKYAAAKEDKMKSTKGEISIRKNVAADKVAITGIRVGKHPNKLKLVDENKGNSSESVSTNDKRTTEDSLRKITEADLQGKPLNSCIEASRNTSLGSGSKSHGATAKEDKIKSTNGKLSIRKDDMVEKLAIAELSLSEHSNKTTMEDNLRKSPEADPRQEPVGSTITGSSHDGVTTPVWFSLVSSPSQVQDKLLPQIPNMYLRIKDRSMQISSVLTYITKKLELASDDKLEILCNEWPICPSTTLHRLREQWLSRKPKQEVRAAVGGPAKEFVMELRYRRRPAAVSLCCMMKTNSVTTSLPCYCST</sequence>
<proteinExistence type="predicted"/>
<dbReference type="InterPro" id="IPR044807">
    <property type="entry name" value="DRIP1-like"/>
</dbReference>
<dbReference type="Proteomes" id="UP001231189">
    <property type="component" value="Unassembled WGS sequence"/>
</dbReference>
<keyword evidence="3" id="KW-0862">Zinc</keyword>
<evidence type="ECO:0000313" key="8">
    <source>
        <dbReference type="Proteomes" id="UP001231189"/>
    </source>
</evidence>
<name>A0AAD8S1X4_LOLMU</name>
<organism evidence="7 8">
    <name type="scientific">Lolium multiflorum</name>
    <name type="common">Italian ryegrass</name>
    <name type="synonym">Lolium perenne subsp. multiflorum</name>
    <dbReference type="NCBI Taxonomy" id="4521"/>
    <lineage>
        <taxon>Eukaryota</taxon>
        <taxon>Viridiplantae</taxon>
        <taxon>Streptophyta</taxon>
        <taxon>Embryophyta</taxon>
        <taxon>Tracheophyta</taxon>
        <taxon>Spermatophyta</taxon>
        <taxon>Magnoliopsida</taxon>
        <taxon>Liliopsida</taxon>
        <taxon>Poales</taxon>
        <taxon>Poaceae</taxon>
        <taxon>BOP clade</taxon>
        <taxon>Pooideae</taxon>
        <taxon>Poodae</taxon>
        <taxon>Poeae</taxon>
        <taxon>Poeae Chloroplast Group 2 (Poeae type)</taxon>
        <taxon>Loliodinae</taxon>
        <taxon>Loliinae</taxon>
        <taxon>Lolium</taxon>
    </lineage>
</organism>
<dbReference type="PANTHER" id="PTHR46293:SF17">
    <property type="entry name" value="RING-TYPE DOMAIN-CONTAINING PROTEIN"/>
    <property type="match status" value="1"/>
</dbReference>
<accession>A0AAD8S1X4</accession>
<feature type="region of interest" description="Disordered" evidence="5">
    <location>
        <begin position="369"/>
        <end position="402"/>
    </location>
</feature>
<keyword evidence="2 4" id="KW-0863">Zinc-finger</keyword>
<evidence type="ECO:0000256" key="2">
    <source>
        <dbReference type="ARBA" id="ARBA00022771"/>
    </source>
</evidence>
<feature type="region of interest" description="Disordered" evidence="5">
    <location>
        <begin position="279"/>
        <end position="300"/>
    </location>
</feature>
<comment type="caution">
    <text evidence="7">The sequence shown here is derived from an EMBL/GenBank/DDBJ whole genome shotgun (WGS) entry which is preliminary data.</text>
</comment>
<dbReference type="PROSITE" id="PS00518">
    <property type="entry name" value="ZF_RING_1"/>
    <property type="match status" value="1"/>
</dbReference>
<dbReference type="AlphaFoldDB" id="A0AAD8S1X4"/>
<gene>
    <name evidence="7" type="ORF">QYE76_062031</name>
</gene>
<dbReference type="InterPro" id="IPR013083">
    <property type="entry name" value="Znf_RING/FYVE/PHD"/>
</dbReference>
<feature type="compositionally biased region" description="Basic and acidic residues" evidence="5">
    <location>
        <begin position="371"/>
        <end position="391"/>
    </location>
</feature>
<evidence type="ECO:0000259" key="6">
    <source>
        <dbReference type="PROSITE" id="PS50089"/>
    </source>
</evidence>
<feature type="domain" description="RING-type" evidence="6">
    <location>
        <begin position="21"/>
        <end position="62"/>
    </location>
</feature>
<dbReference type="PANTHER" id="PTHR46293">
    <property type="entry name" value="E3 UBIQUITIN PROTEIN LIGASE DRIP1"/>
    <property type="match status" value="1"/>
</dbReference>
<dbReference type="SUPFAM" id="SSF57850">
    <property type="entry name" value="RING/U-box"/>
    <property type="match status" value="1"/>
</dbReference>
<evidence type="ECO:0000256" key="4">
    <source>
        <dbReference type="PROSITE-ProRule" id="PRU00175"/>
    </source>
</evidence>
<keyword evidence="1" id="KW-0479">Metal-binding</keyword>
<protein>
    <recommendedName>
        <fullName evidence="6">RING-type domain-containing protein</fullName>
    </recommendedName>
</protein>
<dbReference type="Pfam" id="PF13923">
    <property type="entry name" value="zf-C3HC4_2"/>
    <property type="match status" value="1"/>
</dbReference>
<evidence type="ECO:0000256" key="3">
    <source>
        <dbReference type="ARBA" id="ARBA00022833"/>
    </source>
</evidence>
<feature type="compositionally biased region" description="Polar residues" evidence="5">
    <location>
        <begin position="169"/>
        <end position="181"/>
    </location>
</feature>
<dbReference type="InterPro" id="IPR017907">
    <property type="entry name" value="Znf_RING_CS"/>
</dbReference>
<evidence type="ECO:0000256" key="1">
    <source>
        <dbReference type="ARBA" id="ARBA00022723"/>
    </source>
</evidence>
<dbReference type="GO" id="GO:0008270">
    <property type="term" value="F:zinc ion binding"/>
    <property type="evidence" value="ECO:0007669"/>
    <property type="project" value="UniProtKB-KW"/>
</dbReference>
<dbReference type="EMBL" id="JAUUTY010000004">
    <property type="protein sequence ID" value="KAK1644226.1"/>
    <property type="molecule type" value="Genomic_DNA"/>
</dbReference>
<dbReference type="Gene3D" id="3.30.40.10">
    <property type="entry name" value="Zinc/RING finger domain, C3HC4 (zinc finger)"/>
    <property type="match status" value="1"/>
</dbReference>
<dbReference type="CDD" id="cd16525">
    <property type="entry name" value="RING-HC_PCGF"/>
    <property type="match status" value="1"/>
</dbReference>
<evidence type="ECO:0000256" key="5">
    <source>
        <dbReference type="SAM" id="MobiDB-lite"/>
    </source>
</evidence>
<dbReference type="InterPro" id="IPR001841">
    <property type="entry name" value="Znf_RING"/>
</dbReference>